<keyword evidence="2" id="KW-0472">Membrane</keyword>
<accession>A0A433QFH6</accession>
<evidence type="ECO:0000259" key="3">
    <source>
        <dbReference type="Pfam" id="PF12706"/>
    </source>
</evidence>
<name>A0A433QFH6_9FUNG</name>
<evidence type="ECO:0000313" key="5">
    <source>
        <dbReference type="Proteomes" id="UP000274822"/>
    </source>
</evidence>
<comment type="caution">
    <text evidence="4">The sequence shown here is derived from an EMBL/GenBank/DDBJ whole genome shotgun (WGS) entry which is preliminary data.</text>
</comment>
<evidence type="ECO:0000313" key="4">
    <source>
        <dbReference type="EMBL" id="RUS28578.1"/>
    </source>
</evidence>
<keyword evidence="5" id="KW-1185">Reference proteome</keyword>
<dbReference type="AlphaFoldDB" id="A0A433QFH6"/>
<feature type="domain" description="Metallo-beta-lactamase" evidence="3">
    <location>
        <begin position="129"/>
        <end position="188"/>
    </location>
</feature>
<dbReference type="SUPFAM" id="SSF56281">
    <property type="entry name" value="Metallo-hydrolase/oxidoreductase"/>
    <property type="match status" value="1"/>
</dbReference>
<dbReference type="EMBL" id="RBNJ01006426">
    <property type="protein sequence ID" value="RUS28578.1"/>
    <property type="molecule type" value="Genomic_DNA"/>
</dbReference>
<organism evidence="4 5">
    <name type="scientific">Jimgerdemannia flammicorona</name>
    <dbReference type="NCBI Taxonomy" id="994334"/>
    <lineage>
        <taxon>Eukaryota</taxon>
        <taxon>Fungi</taxon>
        <taxon>Fungi incertae sedis</taxon>
        <taxon>Mucoromycota</taxon>
        <taxon>Mucoromycotina</taxon>
        <taxon>Endogonomycetes</taxon>
        <taxon>Endogonales</taxon>
        <taxon>Endogonaceae</taxon>
        <taxon>Jimgerdemannia</taxon>
    </lineage>
</organism>
<reference evidence="4 5" key="1">
    <citation type="journal article" date="2018" name="New Phytol.">
        <title>Phylogenomics of Endogonaceae and evolution of mycorrhizas within Mucoromycota.</title>
        <authorList>
            <person name="Chang Y."/>
            <person name="Desiro A."/>
            <person name="Na H."/>
            <person name="Sandor L."/>
            <person name="Lipzen A."/>
            <person name="Clum A."/>
            <person name="Barry K."/>
            <person name="Grigoriev I.V."/>
            <person name="Martin F.M."/>
            <person name="Stajich J.E."/>
            <person name="Smith M.E."/>
            <person name="Bonito G."/>
            <person name="Spatafora J.W."/>
        </authorList>
    </citation>
    <scope>NUCLEOTIDE SEQUENCE [LARGE SCALE GENOMIC DNA]</scope>
    <source>
        <strain evidence="4 5">AD002</strain>
    </source>
</reference>
<feature type="coiled-coil region" evidence="1">
    <location>
        <begin position="238"/>
        <end position="265"/>
    </location>
</feature>
<sequence length="286" mass="32604">MYNKDEQVVRELNNTVTWYIPMGLRDWFVRRGVYNVIELDWWQEIHHKERQDIVIAAVPCMVSFIVVSCLQLNILYVLVRLQWSYNLLFVVSPAHTALERPLRSLRHQPLALVLLCRQVATAQLLALSLLGDTGYSQDLFKAIGEKYLPITVAALPVGGYEPQWYMRHMHMSPDDALAAHFALSQPRLTIGVRWGTFMLSNELYLDPPRRLVAAAEKLGVANEVQCIGLGKTVEIPEGEELEEDLDEEEMRARGAQGRRDTYEIERIVIELNAEGEALGWSTTESA</sequence>
<evidence type="ECO:0000256" key="1">
    <source>
        <dbReference type="SAM" id="Coils"/>
    </source>
</evidence>
<dbReference type="GO" id="GO:0070291">
    <property type="term" value="P:N-acylethanolamine metabolic process"/>
    <property type="evidence" value="ECO:0007669"/>
    <property type="project" value="TreeGrafter"/>
</dbReference>
<feature type="transmembrane region" description="Helical" evidence="2">
    <location>
        <begin position="53"/>
        <end position="76"/>
    </location>
</feature>
<proteinExistence type="predicted"/>
<keyword evidence="1" id="KW-0175">Coiled coil</keyword>
<dbReference type="Pfam" id="PF12706">
    <property type="entry name" value="Lactamase_B_2"/>
    <property type="match status" value="1"/>
</dbReference>
<dbReference type="GO" id="GO:0070292">
    <property type="term" value="P:N-acylphosphatidylethanolamine metabolic process"/>
    <property type="evidence" value="ECO:0007669"/>
    <property type="project" value="TreeGrafter"/>
</dbReference>
<dbReference type="PANTHER" id="PTHR15032:SF4">
    <property type="entry name" value="N-ACYL-PHOSPHATIDYLETHANOLAMINE-HYDROLYZING PHOSPHOLIPASE D"/>
    <property type="match status" value="1"/>
</dbReference>
<dbReference type="PANTHER" id="PTHR15032">
    <property type="entry name" value="N-ACYL-PHOSPHATIDYLETHANOLAMINE-HYDROLYZING PHOSPHOLIPASE D"/>
    <property type="match status" value="1"/>
</dbReference>
<dbReference type="Proteomes" id="UP000274822">
    <property type="component" value="Unassembled WGS sequence"/>
</dbReference>
<gene>
    <name evidence="4" type="ORF">BC938DRAFT_481717</name>
</gene>
<dbReference type="InterPro" id="IPR001279">
    <property type="entry name" value="Metallo-B-lactamas"/>
</dbReference>
<dbReference type="InterPro" id="IPR036866">
    <property type="entry name" value="RibonucZ/Hydroxyglut_hydro"/>
</dbReference>
<dbReference type="Gene3D" id="3.60.15.10">
    <property type="entry name" value="Ribonuclease Z/Hydroxyacylglutathione hydrolase-like"/>
    <property type="match status" value="1"/>
</dbReference>
<keyword evidence="2" id="KW-0812">Transmembrane</keyword>
<dbReference type="GO" id="GO:0070290">
    <property type="term" value="F:N-acylphosphatidylethanolamine-specific phospholipase D activity"/>
    <property type="evidence" value="ECO:0007669"/>
    <property type="project" value="TreeGrafter"/>
</dbReference>
<dbReference type="GO" id="GO:0005737">
    <property type="term" value="C:cytoplasm"/>
    <property type="evidence" value="ECO:0007669"/>
    <property type="project" value="TreeGrafter"/>
</dbReference>
<evidence type="ECO:0000256" key="2">
    <source>
        <dbReference type="SAM" id="Phobius"/>
    </source>
</evidence>
<protein>
    <recommendedName>
        <fullName evidence="3">Metallo-beta-lactamase domain-containing protein</fullName>
    </recommendedName>
</protein>
<keyword evidence="2" id="KW-1133">Transmembrane helix</keyword>